<organism evidence="1 2">
    <name type="scientific">Candidatus Magasanikbacteria bacterium RIFOXYD2_FULL_41_14</name>
    <dbReference type="NCBI Taxonomy" id="1798709"/>
    <lineage>
        <taxon>Bacteria</taxon>
        <taxon>Candidatus Magasanikiibacteriota</taxon>
    </lineage>
</organism>
<comment type="caution">
    <text evidence="1">The sequence shown here is derived from an EMBL/GenBank/DDBJ whole genome shotgun (WGS) entry which is preliminary data.</text>
</comment>
<protein>
    <submittedName>
        <fullName evidence="1">Uncharacterized protein</fullName>
    </submittedName>
</protein>
<dbReference type="Proteomes" id="UP000178254">
    <property type="component" value="Unassembled WGS sequence"/>
</dbReference>
<reference evidence="1 2" key="1">
    <citation type="journal article" date="2016" name="Nat. Commun.">
        <title>Thousands of microbial genomes shed light on interconnected biogeochemical processes in an aquifer system.</title>
        <authorList>
            <person name="Anantharaman K."/>
            <person name="Brown C.T."/>
            <person name="Hug L.A."/>
            <person name="Sharon I."/>
            <person name="Castelle C.J."/>
            <person name="Probst A.J."/>
            <person name="Thomas B.C."/>
            <person name="Singh A."/>
            <person name="Wilkins M.J."/>
            <person name="Karaoz U."/>
            <person name="Brodie E.L."/>
            <person name="Williams K.H."/>
            <person name="Hubbard S.S."/>
            <person name="Banfield J.F."/>
        </authorList>
    </citation>
    <scope>NUCLEOTIDE SEQUENCE [LARGE SCALE GENOMIC DNA]</scope>
</reference>
<name>A0A1F6PCI3_9BACT</name>
<sequence>MPPHCHRVIIVVNNSIMIQEQKQKIEFTDRAIENFVSFFDCLARIHERLAAEGYKIKDGVLIAPGAVKNNDLCYNHKYGEDEQIQRQIPDIRP</sequence>
<evidence type="ECO:0000313" key="1">
    <source>
        <dbReference type="EMBL" id="OGH93654.1"/>
    </source>
</evidence>
<proteinExistence type="predicted"/>
<dbReference type="EMBL" id="MFRE01000024">
    <property type="protein sequence ID" value="OGH93654.1"/>
    <property type="molecule type" value="Genomic_DNA"/>
</dbReference>
<evidence type="ECO:0000313" key="2">
    <source>
        <dbReference type="Proteomes" id="UP000178254"/>
    </source>
</evidence>
<dbReference type="AlphaFoldDB" id="A0A1F6PCI3"/>
<accession>A0A1F6PCI3</accession>
<gene>
    <name evidence="1" type="ORF">A2538_01295</name>
</gene>